<dbReference type="AlphaFoldDB" id="A0AAE0NZM8"/>
<organism evidence="3 4">
    <name type="scientific">Podospora didyma</name>
    <dbReference type="NCBI Taxonomy" id="330526"/>
    <lineage>
        <taxon>Eukaryota</taxon>
        <taxon>Fungi</taxon>
        <taxon>Dikarya</taxon>
        <taxon>Ascomycota</taxon>
        <taxon>Pezizomycotina</taxon>
        <taxon>Sordariomycetes</taxon>
        <taxon>Sordariomycetidae</taxon>
        <taxon>Sordariales</taxon>
        <taxon>Podosporaceae</taxon>
        <taxon>Podospora</taxon>
    </lineage>
</organism>
<evidence type="ECO:0000256" key="1">
    <source>
        <dbReference type="SAM" id="MobiDB-lite"/>
    </source>
</evidence>
<dbReference type="EMBL" id="JAULSW010000002">
    <property type="protein sequence ID" value="KAK3390587.1"/>
    <property type="molecule type" value="Genomic_DNA"/>
</dbReference>
<proteinExistence type="predicted"/>
<dbReference type="Proteomes" id="UP001285441">
    <property type="component" value="Unassembled WGS sequence"/>
</dbReference>
<sequence length="106" mass="11494">MPWLSSCLPAWIALATRWAMRKKAASLSSFSSSSPSPLPSSSAPALSRTGLTFSSGWPKRAVRNSSRSGEGKLASRNYGLEPRHTTLGGWSRCMTGRCCRPRYLAC</sequence>
<feature type="signal peptide" evidence="2">
    <location>
        <begin position="1"/>
        <end position="15"/>
    </location>
</feature>
<name>A0AAE0NZM8_9PEZI</name>
<evidence type="ECO:0000313" key="3">
    <source>
        <dbReference type="EMBL" id="KAK3390587.1"/>
    </source>
</evidence>
<comment type="caution">
    <text evidence="3">The sequence shown here is derived from an EMBL/GenBank/DDBJ whole genome shotgun (WGS) entry which is preliminary data.</text>
</comment>
<evidence type="ECO:0008006" key="5">
    <source>
        <dbReference type="Google" id="ProtNLM"/>
    </source>
</evidence>
<evidence type="ECO:0000313" key="4">
    <source>
        <dbReference type="Proteomes" id="UP001285441"/>
    </source>
</evidence>
<reference evidence="3" key="1">
    <citation type="journal article" date="2023" name="Mol. Phylogenet. Evol.">
        <title>Genome-scale phylogeny and comparative genomics of the fungal order Sordariales.</title>
        <authorList>
            <person name="Hensen N."/>
            <person name="Bonometti L."/>
            <person name="Westerberg I."/>
            <person name="Brannstrom I.O."/>
            <person name="Guillou S."/>
            <person name="Cros-Aarteil S."/>
            <person name="Calhoun S."/>
            <person name="Haridas S."/>
            <person name="Kuo A."/>
            <person name="Mondo S."/>
            <person name="Pangilinan J."/>
            <person name="Riley R."/>
            <person name="LaButti K."/>
            <person name="Andreopoulos B."/>
            <person name="Lipzen A."/>
            <person name="Chen C."/>
            <person name="Yan M."/>
            <person name="Daum C."/>
            <person name="Ng V."/>
            <person name="Clum A."/>
            <person name="Steindorff A."/>
            <person name="Ohm R.A."/>
            <person name="Martin F."/>
            <person name="Silar P."/>
            <person name="Natvig D.O."/>
            <person name="Lalanne C."/>
            <person name="Gautier V."/>
            <person name="Ament-Velasquez S.L."/>
            <person name="Kruys A."/>
            <person name="Hutchinson M.I."/>
            <person name="Powell A.J."/>
            <person name="Barry K."/>
            <person name="Miller A.N."/>
            <person name="Grigoriev I.V."/>
            <person name="Debuchy R."/>
            <person name="Gladieux P."/>
            <person name="Hiltunen Thoren M."/>
            <person name="Johannesson H."/>
        </authorList>
    </citation>
    <scope>NUCLEOTIDE SEQUENCE</scope>
    <source>
        <strain evidence="3">CBS 232.78</strain>
    </source>
</reference>
<keyword evidence="2" id="KW-0732">Signal</keyword>
<feature type="region of interest" description="Disordered" evidence="1">
    <location>
        <begin position="28"/>
        <end position="81"/>
    </location>
</feature>
<accession>A0AAE0NZM8</accession>
<keyword evidence="4" id="KW-1185">Reference proteome</keyword>
<reference evidence="3" key="2">
    <citation type="submission" date="2023-06" db="EMBL/GenBank/DDBJ databases">
        <authorList>
            <consortium name="Lawrence Berkeley National Laboratory"/>
            <person name="Haridas S."/>
            <person name="Hensen N."/>
            <person name="Bonometti L."/>
            <person name="Westerberg I."/>
            <person name="Brannstrom I.O."/>
            <person name="Guillou S."/>
            <person name="Cros-Aarteil S."/>
            <person name="Calhoun S."/>
            <person name="Kuo A."/>
            <person name="Mondo S."/>
            <person name="Pangilinan J."/>
            <person name="Riley R."/>
            <person name="LaButti K."/>
            <person name="Andreopoulos B."/>
            <person name="Lipzen A."/>
            <person name="Chen C."/>
            <person name="Yanf M."/>
            <person name="Daum C."/>
            <person name="Ng V."/>
            <person name="Clum A."/>
            <person name="Steindorff A."/>
            <person name="Ohm R."/>
            <person name="Martin F."/>
            <person name="Silar P."/>
            <person name="Natvig D."/>
            <person name="Lalanne C."/>
            <person name="Gautier V."/>
            <person name="Ament-velasquez S.L."/>
            <person name="Kruys A."/>
            <person name="Hutchinson M.I."/>
            <person name="Powell A.J."/>
            <person name="Barry K."/>
            <person name="Miller A.N."/>
            <person name="Grigoriev I.V."/>
            <person name="Debuchy R."/>
            <person name="Gladieux P."/>
            <person name="Thoren M.H."/>
            <person name="Johannesson H."/>
        </authorList>
    </citation>
    <scope>NUCLEOTIDE SEQUENCE</scope>
    <source>
        <strain evidence="3">CBS 232.78</strain>
    </source>
</reference>
<feature type="compositionally biased region" description="Low complexity" evidence="1">
    <location>
        <begin position="28"/>
        <end position="47"/>
    </location>
</feature>
<evidence type="ECO:0000256" key="2">
    <source>
        <dbReference type="SAM" id="SignalP"/>
    </source>
</evidence>
<feature type="chain" id="PRO_5042223803" description="Secreted protein" evidence="2">
    <location>
        <begin position="16"/>
        <end position="106"/>
    </location>
</feature>
<protein>
    <recommendedName>
        <fullName evidence="5">Secreted protein</fullName>
    </recommendedName>
</protein>
<gene>
    <name evidence="3" type="ORF">B0H63DRAFT_466092</name>
</gene>